<feature type="non-terminal residue" evidence="1">
    <location>
        <position position="20"/>
    </location>
</feature>
<evidence type="ECO:0000313" key="2">
    <source>
        <dbReference type="Proteomes" id="UP000568877"/>
    </source>
</evidence>
<comment type="caution">
    <text evidence="1">The sequence shown here is derived from an EMBL/GenBank/DDBJ whole genome shotgun (WGS) entry which is preliminary data.</text>
</comment>
<dbReference type="Proteomes" id="UP000568877">
    <property type="component" value="Unassembled WGS sequence"/>
</dbReference>
<dbReference type="AlphaFoldDB" id="A0A6V8PMT4"/>
<sequence length="20" mass="2128">MVRKGKVIVTGFGVILLLAL</sequence>
<proteinExistence type="predicted"/>
<reference evidence="1 2" key="1">
    <citation type="journal article" date="2020" name="Front. Microbiol.">
        <title>Single-cell genomics of novel Actinobacteria with the Wood-Ljungdahl pathway discovered in a serpentinizing system.</title>
        <authorList>
            <person name="Merino N."/>
            <person name="Kawai M."/>
            <person name="Boyd E.S."/>
            <person name="Colman D.R."/>
            <person name="McGlynn S.E."/>
            <person name="Nealson K.H."/>
            <person name="Kurokawa K."/>
            <person name="Hongoh Y."/>
        </authorList>
    </citation>
    <scope>NUCLEOTIDE SEQUENCE [LARGE SCALE GENOMIC DNA]</scope>
    <source>
        <strain evidence="1 2">S42</strain>
    </source>
</reference>
<accession>A0A6V8PMT4</accession>
<gene>
    <name evidence="1" type="ORF">HKBW3S42_01786</name>
</gene>
<dbReference type="EMBL" id="BLSA01000485">
    <property type="protein sequence ID" value="GFP33450.1"/>
    <property type="molecule type" value="Genomic_DNA"/>
</dbReference>
<evidence type="ECO:0000313" key="1">
    <source>
        <dbReference type="EMBL" id="GFP33450.1"/>
    </source>
</evidence>
<protein>
    <submittedName>
        <fullName evidence="1">Uncharacterized protein</fullName>
    </submittedName>
</protein>
<name>A0A6V8PMT4_9ACTN</name>
<organism evidence="1 2">
    <name type="scientific">Candidatus Hakubella thermalkaliphila</name>
    <dbReference type="NCBI Taxonomy" id="2754717"/>
    <lineage>
        <taxon>Bacteria</taxon>
        <taxon>Bacillati</taxon>
        <taxon>Actinomycetota</taxon>
        <taxon>Actinomycetota incertae sedis</taxon>
        <taxon>Candidatus Hakubellales</taxon>
        <taxon>Candidatus Hakubellaceae</taxon>
        <taxon>Candidatus Hakubella</taxon>
    </lineage>
</organism>